<sequence>MGRGNNRRRCNAETKSKEKPMVIEISSSSDEETNGNKRGAEEGRRRRKRMRIYSDVEVKTGEEKRKEEEDCCILPFDPFDADLNEKLALPAAEHLLDDLSIIAERGQVACRDYPHSRHLCTEYPFSKSSHETCCFKCYCYVCDVAAPCMFWKGPNGHCNASDQDKSWKEMRKVQRQIKPCLIKTHF</sequence>
<name>A0A6I9R9Z0_ELAGV</name>
<evidence type="ECO:0000313" key="2">
    <source>
        <dbReference type="Proteomes" id="UP000504607"/>
    </source>
</evidence>
<dbReference type="AlphaFoldDB" id="A0A6I9R9Z0"/>
<dbReference type="PANTHER" id="PTHR33443">
    <property type="entry name" value="ZGC:112980"/>
    <property type="match status" value="1"/>
</dbReference>
<feature type="compositionally biased region" description="Basic and acidic residues" evidence="1">
    <location>
        <begin position="34"/>
        <end position="44"/>
    </location>
</feature>
<feature type="region of interest" description="Disordered" evidence="1">
    <location>
        <begin position="1"/>
        <end position="49"/>
    </location>
</feature>
<protein>
    <submittedName>
        <fullName evidence="3">Uncharacterized protein LOC105043904</fullName>
    </submittedName>
</protein>
<dbReference type="InterPro" id="IPR053234">
    <property type="entry name" value="RPM1_Interactor"/>
</dbReference>
<accession>A0A6I9R9Z0</accession>
<dbReference type="OrthoDB" id="266020at2759"/>
<proteinExistence type="predicted"/>
<gene>
    <name evidence="3" type="primary">LOC105043904</name>
</gene>
<evidence type="ECO:0000313" key="3">
    <source>
        <dbReference type="RefSeq" id="XP_010919931.2"/>
    </source>
</evidence>
<evidence type="ECO:0000256" key="1">
    <source>
        <dbReference type="SAM" id="MobiDB-lite"/>
    </source>
</evidence>
<organism evidence="2 3">
    <name type="scientific">Elaeis guineensis var. tenera</name>
    <name type="common">Oil palm</name>
    <dbReference type="NCBI Taxonomy" id="51953"/>
    <lineage>
        <taxon>Eukaryota</taxon>
        <taxon>Viridiplantae</taxon>
        <taxon>Streptophyta</taxon>
        <taxon>Embryophyta</taxon>
        <taxon>Tracheophyta</taxon>
        <taxon>Spermatophyta</taxon>
        <taxon>Magnoliopsida</taxon>
        <taxon>Liliopsida</taxon>
        <taxon>Arecaceae</taxon>
        <taxon>Arecoideae</taxon>
        <taxon>Cocoseae</taxon>
        <taxon>Elaeidinae</taxon>
        <taxon>Elaeis</taxon>
    </lineage>
</organism>
<dbReference type="PANTHER" id="PTHR33443:SF30">
    <property type="entry name" value="SARCOSINE DEHYDROGENASE-2C PROTEIN"/>
    <property type="match status" value="1"/>
</dbReference>
<keyword evidence="2" id="KW-1185">Reference proteome</keyword>
<feature type="compositionally biased region" description="Basic and acidic residues" evidence="1">
    <location>
        <begin position="10"/>
        <end position="21"/>
    </location>
</feature>
<dbReference type="InParanoid" id="A0A6I9R9Z0"/>
<dbReference type="RefSeq" id="XP_010919931.2">
    <property type="nucleotide sequence ID" value="XM_010921629.3"/>
</dbReference>
<dbReference type="FunCoup" id="A0A6I9R9Z0">
    <property type="interactions" value="732"/>
</dbReference>
<reference evidence="3" key="1">
    <citation type="submission" date="2025-08" db="UniProtKB">
        <authorList>
            <consortium name="RefSeq"/>
        </authorList>
    </citation>
    <scope>IDENTIFICATION</scope>
</reference>
<dbReference type="Proteomes" id="UP000504607">
    <property type="component" value="Chromosome 4"/>
</dbReference>